<feature type="transmembrane region" description="Helical" evidence="10">
    <location>
        <begin position="508"/>
        <end position="525"/>
    </location>
</feature>
<keyword evidence="14" id="KW-1185">Reference proteome</keyword>
<evidence type="ECO:0000256" key="5">
    <source>
        <dbReference type="ARBA" id="ARBA00022989"/>
    </source>
</evidence>
<proteinExistence type="inferred from homology"/>
<evidence type="ECO:0000256" key="4">
    <source>
        <dbReference type="ARBA" id="ARBA00022692"/>
    </source>
</evidence>
<evidence type="ECO:0000256" key="6">
    <source>
        <dbReference type="ARBA" id="ARBA00023065"/>
    </source>
</evidence>
<dbReference type="Gene3D" id="3.30.70.2750">
    <property type="match status" value="1"/>
</dbReference>
<dbReference type="Gene3D" id="3.30.70.2170">
    <property type="match status" value="1"/>
</dbReference>
<feature type="transmembrane region" description="Helical" evidence="10">
    <location>
        <begin position="556"/>
        <end position="581"/>
    </location>
</feature>
<keyword evidence="4 10" id="KW-0812">Transmembrane</keyword>
<protein>
    <recommendedName>
        <fullName evidence="9 10">A-type ATP synthase subunit I</fullName>
    </recommendedName>
</protein>
<keyword evidence="6 10" id="KW-0406">Ion transport</keyword>
<evidence type="ECO:0000256" key="10">
    <source>
        <dbReference type="RuleBase" id="RU361189"/>
    </source>
</evidence>
<dbReference type="GO" id="GO:0046961">
    <property type="term" value="F:proton-transporting ATPase activity, rotational mechanism"/>
    <property type="evidence" value="ECO:0007669"/>
    <property type="project" value="InterPro"/>
</dbReference>
<dbReference type="Pfam" id="PF01496">
    <property type="entry name" value="V_ATPase_I"/>
    <property type="match status" value="1"/>
</dbReference>
<evidence type="ECO:0000313" key="14">
    <source>
        <dbReference type="Proteomes" id="UP001203207"/>
    </source>
</evidence>
<evidence type="ECO:0000256" key="1">
    <source>
        <dbReference type="ARBA" id="ARBA00004141"/>
    </source>
</evidence>
<dbReference type="Gene3D" id="1.20.1460.20">
    <property type="match status" value="1"/>
</dbReference>
<dbReference type="EMBL" id="JAKRVX010000001">
    <property type="protein sequence ID" value="MCL9815787.1"/>
    <property type="molecule type" value="Genomic_DNA"/>
</dbReference>
<name>A0AAE3K709_9EURY</name>
<dbReference type="GO" id="GO:0051117">
    <property type="term" value="F:ATPase binding"/>
    <property type="evidence" value="ECO:0007669"/>
    <property type="project" value="TreeGrafter"/>
</dbReference>
<accession>A0AAE3K709</accession>
<comment type="subcellular location">
    <subcellularLocation>
        <location evidence="1">Membrane</location>
        <topology evidence="1">Multi-pass membrane protein</topology>
    </subcellularLocation>
</comment>
<keyword evidence="5 10" id="KW-1133">Transmembrane helix</keyword>
<feature type="coiled-coil region" evidence="11">
    <location>
        <begin position="209"/>
        <end position="236"/>
    </location>
</feature>
<keyword evidence="3 10" id="KW-0813">Transport</keyword>
<evidence type="ECO:0000256" key="12">
    <source>
        <dbReference type="SAM" id="MobiDB-lite"/>
    </source>
</evidence>
<gene>
    <name evidence="13" type="ORF">AArcSt2_02420</name>
</gene>
<dbReference type="GO" id="GO:0007035">
    <property type="term" value="P:vacuolar acidification"/>
    <property type="evidence" value="ECO:0007669"/>
    <property type="project" value="TreeGrafter"/>
</dbReference>
<dbReference type="RefSeq" id="WP_250582665.1">
    <property type="nucleotide sequence ID" value="NZ_JAKRVX010000001.1"/>
</dbReference>
<dbReference type="Proteomes" id="UP001203207">
    <property type="component" value="Unassembled WGS sequence"/>
</dbReference>
<evidence type="ECO:0000313" key="13">
    <source>
        <dbReference type="EMBL" id="MCL9815787.1"/>
    </source>
</evidence>
<feature type="region of interest" description="Disordered" evidence="12">
    <location>
        <begin position="305"/>
        <end position="339"/>
    </location>
</feature>
<dbReference type="PANTHER" id="PTHR11629:SF63">
    <property type="entry name" value="V-TYPE PROTON ATPASE SUBUNIT A"/>
    <property type="match status" value="1"/>
</dbReference>
<dbReference type="PANTHER" id="PTHR11629">
    <property type="entry name" value="VACUOLAR PROTON ATPASES"/>
    <property type="match status" value="1"/>
</dbReference>
<sequence>MSKVSVTGSKGVLEQVIATVHELNLVHIRDYDESWDGFEPGASLEGADQTAEQLVTVRSLESILDIDEDDAEGSFGVDEAKLQEQLEAVRSRVNEKDDERDELRTQIREIQEEIEAVKPFAALGIDLDLLSGYDSLEVAVGQGKRDAVEMALSASEEIEAYEIFGEGRAIAVFVNPTPGATDALADALVGVDFTTYTIPNADESPSAYVQGLEQKKRKLESKLNTVESEIQEVKLEEADFLLAVEEKLTIEAQRKEAPLSFATTKNAFVAEGWIPTKRFDELESALQATVGDSVLVEELEVASFGSDGSHKHTEHVAGGEEVATDGGHASSSETPPVIQKAPKGAESFKLLTEAVSRPKYKEFDPTILVFLTFPLMFGFMIGDIGYGALYLAIGYFMYSQYESAGIKSLGGVAMWAGAFTVLFGFLYDEVFGLHLYEYTTIISQPLPEYIGISYISKGIFPGDIEWAIGWLVVSVLFGVLHLNIAYVLQFIEDLEFHGAKEAIQETGSWILLLNGLWIWVFSTHLESSKPEFLFETFAAGGPMAIGFAGFSETVGIIALGAFIVGFFLLASASLAEVLEFLNVLVNGLSYTRIAAVLLAKAGMALAVNLLAFGAVLEDGSYTFLMTPGSLEAAQAAGQNIVFPGLFTAGGVIGLIAGLLVLVFGHIIVLALGVTSAGLQGIRLEYVEFFGKFYEGGGDKYEPFGHERRYTDE</sequence>
<feature type="transmembrane region" description="Helical" evidence="10">
    <location>
        <begin position="593"/>
        <end position="616"/>
    </location>
</feature>
<evidence type="ECO:0000256" key="9">
    <source>
        <dbReference type="ARBA" id="ARBA00068671"/>
    </source>
</evidence>
<feature type="compositionally biased region" description="Basic and acidic residues" evidence="12">
    <location>
        <begin position="308"/>
        <end position="318"/>
    </location>
</feature>
<feature type="transmembrane region" description="Helical" evidence="10">
    <location>
        <begin position="404"/>
        <end position="427"/>
    </location>
</feature>
<comment type="function">
    <text evidence="8">Component of the A-type ATP synthase that produces ATP from ADP in the presence of a proton gradient across the membrane.</text>
</comment>
<dbReference type="InterPro" id="IPR002490">
    <property type="entry name" value="V-ATPase_116kDa_su"/>
</dbReference>
<evidence type="ECO:0000256" key="8">
    <source>
        <dbReference type="ARBA" id="ARBA00059506"/>
    </source>
</evidence>
<evidence type="ECO:0000256" key="2">
    <source>
        <dbReference type="ARBA" id="ARBA00009904"/>
    </source>
</evidence>
<reference evidence="13" key="1">
    <citation type="journal article" date="2022" name="Syst. Appl. Microbiol.">
        <title>Natronocalculus amylovorans gen. nov., sp. nov., and Natranaeroarchaeum aerophilus sp. nov., dominant culturable amylolytic natronoarchaea from hypersaline soda lakes in southwestern Siberia.</title>
        <authorList>
            <person name="Sorokin D.Y."/>
            <person name="Elcheninov A.G."/>
            <person name="Khizhniak T.V."/>
            <person name="Koenen M."/>
            <person name="Bale N.J."/>
            <person name="Damste J.S.S."/>
            <person name="Kublanov I.V."/>
        </authorList>
    </citation>
    <scope>NUCLEOTIDE SEQUENCE</scope>
    <source>
        <strain evidence="13">AArc-St2</strain>
    </source>
</reference>
<keyword evidence="7 10" id="KW-0472">Membrane</keyword>
<feature type="transmembrane region" description="Helical" evidence="10">
    <location>
        <begin position="367"/>
        <end position="398"/>
    </location>
</feature>
<feature type="coiled-coil region" evidence="11">
    <location>
        <begin position="79"/>
        <end position="116"/>
    </location>
</feature>
<feature type="transmembrane region" description="Helical" evidence="10">
    <location>
        <begin position="651"/>
        <end position="673"/>
    </location>
</feature>
<evidence type="ECO:0000256" key="3">
    <source>
        <dbReference type="ARBA" id="ARBA00022448"/>
    </source>
</evidence>
<comment type="similarity">
    <text evidence="2 10">Belongs to the V-ATPase 116 kDa subunit family.</text>
</comment>
<dbReference type="GO" id="GO:0016471">
    <property type="term" value="C:vacuolar proton-transporting V-type ATPase complex"/>
    <property type="evidence" value="ECO:0007669"/>
    <property type="project" value="TreeGrafter"/>
</dbReference>
<organism evidence="13 14">
    <name type="scientific">Natronocalculus amylovorans</name>
    <dbReference type="NCBI Taxonomy" id="2917812"/>
    <lineage>
        <taxon>Archaea</taxon>
        <taxon>Methanobacteriati</taxon>
        <taxon>Methanobacteriota</taxon>
        <taxon>Stenosarchaea group</taxon>
        <taxon>Halobacteria</taxon>
        <taxon>Halobacteriales</taxon>
        <taxon>Haloferacaceae</taxon>
        <taxon>Natronocalculus</taxon>
    </lineage>
</organism>
<reference evidence="13" key="2">
    <citation type="submission" date="2022-02" db="EMBL/GenBank/DDBJ databases">
        <authorList>
            <person name="Elcheninov A.G."/>
            <person name="Sorokin D.Y."/>
            <person name="Kublanov I.V."/>
        </authorList>
    </citation>
    <scope>NUCLEOTIDE SEQUENCE</scope>
    <source>
        <strain evidence="13">AArc-St2</strain>
    </source>
</reference>
<feature type="transmembrane region" description="Helical" evidence="10">
    <location>
        <begin position="466"/>
        <end position="488"/>
    </location>
</feature>
<dbReference type="AlphaFoldDB" id="A0AAE3K709"/>
<evidence type="ECO:0000256" key="7">
    <source>
        <dbReference type="ARBA" id="ARBA00023136"/>
    </source>
</evidence>
<dbReference type="GO" id="GO:0033179">
    <property type="term" value="C:proton-transporting V-type ATPase, V0 domain"/>
    <property type="evidence" value="ECO:0007669"/>
    <property type="project" value="InterPro"/>
</dbReference>
<comment type="caution">
    <text evidence="13">The sequence shown here is derived from an EMBL/GenBank/DDBJ whole genome shotgun (WGS) entry which is preliminary data.</text>
</comment>
<evidence type="ECO:0000256" key="11">
    <source>
        <dbReference type="SAM" id="Coils"/>
    </source>
</evidence>
<keyword evidence="11" id="KW-0175">Coiled coil</keyword>